<comment type="caution">
    <text evidence="1">The sequence shown here is derived from an EMBL/GenBank/DDBJ whole genome shotgun (WGS) entry which is preliminary data.</text>
</comment>
<keyword evidence="2" id="KW-1185">Reference proteome</keyword>
<evidence type="ECO:0000313" key="2">
    <source>
        <dbReference type="Proteomes" id="UP000730482"/>
    </source>
</evidence>
<gene>
    <name evidence="1" type="ORF">KGQ19_42175</name>
</gene>
<organism evidence="1 2">
    <name type="scientific">Catenulispora pinistramenti</name>
    <dbReference type="NCBI Taxonomy" id="2705254"/>
    <lineage>
        <taxon>Bacteria</taxon>
        <taxon>Bacillati</taxon>
        <taxon>Actinomycetota</taxon>
        <taxon>Actinomycetes</taxon>
        <taxon>Catenulisporales</taxon>
        <taxon>Catenulisporaceae</taxon>
        <taxon>Catenulispora</taxon>
    </lineage>
</organism>
<reference evidence="1 2" key="1">
    <citation type="submission" date="2020-02" db="EMBL/GenBank/DDBJ databases">
        <title>Acidophilic actinobacteria isolated from forest soil.</title>
        <authorList>
            <person name="Golinska P."/>
        </authorList>
    </citation>
    <scope>NUCLEOTIDE SEQUENCE [LARGE SCALE GENOMIC DNA]</scope>
    <source>
        <strain evidence="1 2">NL8</strain>
    </source>
</reference>
<accession>A0ABS5L554</accession>
<name>A0ABS5L554_9ACTN</name>
<dbReference type="Proteomes" id="UP000730482">
    <property type="component" value="Unassembled WGS sequence"/>
</dbReference>
<sequence length="196" mass="20684">MSTISNLPQPRTSLADLTERVDDLDVRIWAAARNTDDPQLAVVRAREYAESVFIGLVLTIGSGAHRLNCSVPTATGAVTAGEDLRMDIATEVPAVRLPASGAERELCELFALAHVTGAEATVILRSRPLLEPDVGTGTPGYVVRGWRLSGGQTTPIDAAGMFAFCCSEASSGEPLPLDPNTRYADARTLVTPPGPD</sequence>
<dbReference type="EMBL" id="JAAFYZ010000258">
    <property type="protein sequence ID" value="MBS2553481.1"/>
    <property type="molecule type" value="Genomic_DNA"/>
</dbReference>
<protein>
    <submittedName>
        <fullName evidence="1">Uncharacterized protein</fullName>
    </submittedName>
</protein>
<proteinExistence type="predicted"/>
<evidence type="ECO:0000313" key="1">
    <source>
        <dbReference type="EMBL" id="MBS2553481.1"/>
    </source>
</evidence>
<dbReference type="RefSeq" id="WP_212020099.1">
    <property type="nucleotide sequence ID" value="NZ_JAAFYZ010000258.1"/>
</dbReference>